<protein>
    <submittedName>
        <fullName evidence="1">Polyisoprenoid-binding protein</fullName>
    </submittedName>
</protein>
<reference evidence="1 2" key="1">
    <citation type="submission" date="2016-03" db="EMBL/GenBank/DDBJ databases">
        <title>Acetic acid bacteria sequencing.</title>
        <authorList>
            <person name="Brandt J."/>
            <person name="Jakob F."/>
            <person name="Vogel R.F."/>
        </authorList>
    </citation>
    <scope>NUCLEOTIDE SEQUENCE [LARGE SCALE GENOMIC DNA]</scope>
    <source>
        <strain evidence="1 2">NBRC 101099</strain>
    </source>
</reference>
<dbReference type="RefSeq" id="WP_077808403.1">
    <property type="nucleotide sequence ID" value="NZ_BJXS01000002.1"/>
</dbReference>
<dbReference type="Gene3D" id="2.40.128.110">
    <property type="entry name" value="Lipid/polyisoprenoid-binding, YceI-like"/>
    <property type="match status" value="1"/>
</dbReference>
<name>A0A1U9KUH9_9PROT</name>
<dbReference type="Proteomes" id="UP000188604">
    <property type="component" value="Chromosome"/>
</dbReference>
<dbReference type="InterPro" id="IPR007372">
    <property type="entry name" value="Lipid/polyisoprenoid-bd_YceI"/>
</dbReference>
<organism evidence="1 2">
    <name type="scientific">Neoasaia chiangmaiensis</name>
    <dbReference type="NCBI Taxonomy" id="320497"/>
    <lineage>
        <taxon>Bacteria</taxon>
        <taxon>Pseudomonadati</taxon>
        <taxon>Pseudomonadota</taxon>
        <taxon>Alphaproteobacteria</taxon>
        <taxon>Acetobacterales</taxon>
        <taxon>Acetobacteraceae</taxon>
        <taxon>Neoasaia</taxon>
    </lineage>
</organism>
<proteinExistence type="predicted"/>
<dbReference type="SUPFAM" id="SSF101874">
    <property type="entry name" value="YceI-like"/>
    <property type="match status" value="1"/>
</dbReference>
<dbReference type="SMART" id="SM00867">
    <property type="entry name" value="YceI"/>
    <property type="match status" value="1"/>
</dbReference>
<dbReference type="PANTHER" id="PTHR34406">
    <property type="entry name" value="PROTEIN YCEI"/>
    <property type="match status" value="1"/>
</dbReference>
<dbReference type="InterPro" id="IPR036761">
    <property type="entry name" value="TTHA0802/YceI-like_sf"/>
</dbReference>
<dbReference type="EMBL" id="CP014691">
    <property type="protein sequence ID" value="AQS89367.1"/>
    <property type="molecule type" value="Genomic_DNA"/>
</dbReference>
<dbReference type="Pfam" id="PF04264">
    <property type="entry name" value="YceI"/>
    <property type="match status" value="1"/>
</dbReference>
<dbReference type="PANTHER" id="PTHR34406:SF1">
    <property type="entry name" value="PROTEIN YCEI"/>
    <property type="match status" value="1"/>
</dbReference>
<keyword evidence="2" id="KW-1185">Reference proteome</keyword>
<gene>
    <name evidence="1" type="ORF">A0U93_07055</name>
</gene>
<dbReference type="STRING" id="320497.A0U93_07055"/>
<evidence type="ECO:0000313" key="1">
    <source>
        <dbReference type="EMBL" id="AQS89367.1"/>
    </source>
</evidence>
<dbReference type="AlphaFoldDB" id="A0A1U9KUH9"/>
<dbReference type="KEGG" id="nch:A0U93_07055"/>
<sequence>MIISSRTLRAASLAAVFAAATVSTGHAQGVASTSPTAVKAGTYHVEPGHTQVEFSLSHFGFTNYTGLFSNASGTLVLDPAHPAASKLTVTIPVDSVQTTVPKLTDELKAKDWFDAAQYPNATFESTSVTLNGKSSATVIGNLTLHGVTRPVTLKAHLMGSGVNPIDKAFTVGFEVTGTIRRGDFGIKQYLPVVGDDVHLRIAGAFERQDTGTP</sequence>
<accession>A0A1U9KUH9</accession>
<dbReference type="OrthoDB" id="9811006at2"/>
<evidence type="ECO:0000313" key="2">
    <source>
        <dbReference type="Proteomes" id="UP000188604"/>
    </source>
</evidence>